<reference evidence="1 2" key="1">
    <citation type="submission" date="2015-01" db="EMBL/GenBank/DDBJ databases">
        <title>Evolution of Trichinella species and genotypes.</title>
        <authorList>
            <person name="Korhonen P.K."/>
            <person name="Edoardo P."/>
            <person name="Giuseppe L.R."/>
            <person name="Gasser R.B."/>
        </authorList>
    </citation>
    <scope>NUCLEOTIDE SEQUENCE [LARGE SCALE GENOMIC DNA]</scope>
    <source>
        <strain evidence="1">ISS588</strain>
    </source>
</reference>
<evidence type="ECO:0000313" key="2">
    <source>
        <dbReference type="Proteomes" id="UP000054805"/>
    </source>
</evidence>
<comment type="caution">
    <text evidence="1">The sequence shown here is derived from an EMBL/GenBank/DDBJ whole genome shotgun (WGS) entry which is preliminary data.</text>
</comment>
<accession>A0A0V1GAN2</accession>
<sequence length="34" mass="3931">MYKNAVLLRLASFTEKSDVNEDDFKNRLKTISSP</sequence>
<keyword evidence="2" id="KW-1185">Reference proteome</keyword>
<organism evidence="1 2">
    <name type="scientific">Trichinella pseudospiralis</name>
    <name type="common">Parasitic roundworm</name>
    <dbReference type="NCBI Taxonomy" id="6337"/>
    <lineage>
        <taxon>Eukaryota</taxon>
        <taxon>Metazoa</taxon>
        <taxon>Ecdysozoa</taxon>
        <taxon>Nematoda</taxon>
        <taxon>Enoplea</taxon>
        <taxon>Dorylaimia</taxon>
        <taxon>Trichinellida</taxon>
        <taxon>Trichinellidae</taxon>
        <taxon>Trichinella</taxon>
    </lineage>
</organism>
<dbReference type="AlphaFoldDB" id="A0A0V1GAN2"/>
<protein>
    <submittedName>
        <fullName evidence="1">Uncharacterized protein</fullName>
    </submittedName>
</protein>
<name>A0A0V1GAN2_TRIPS</name>
<dbReference type="Proteomes" id="UP000054805">
    <property type="component" value="Unassembled WGS sequence"/>
</dbReference>
<evidence type="ECO:0000313" key="1">
    <source>
        <dbReference type="EMBL" id="KRY95337.1"/>
    </source>
</evidence>
<gene>
    <name evidence="1" type="ORF">T4B_12757</name>
</gene>
<dbReference type="EMBL" id="JYDS01004269">
    <property type="protein sequence ID" value="KRY95337.1"/>
    <property type="molecule type" value="Genomic_DNA"/>
</dbReference>
<proteinExistence type="predicted"/>